<protein>
    <submittedName>
        <fullName evidence="2">ABC transporter substrate-binding protein</fullName>
    </submittedName>
</protein>
<dbReference type="Proteomes" id="UP000718821">
    <property type="component" value="Unassembled WGS sequence"/>
</dbReference>
<reference evidence="2" key="2">
    <citation type="journal article" date="2021" name="Sci. Rep.">
        <title>The distribution of antibiotic resistance genes in chicken gut microbiota commensals.</title>
        <authorList>
            <person name="Juricova H."/>
            <person name="Matiasovicova J."/>
            <person name="Kubasova T."/>
            <person name="Cejkova D."/>
            <person name="Rychlik I."/>
        </authorList>
    </citation>
    <scope>NUCLEOTIDE SEQUENCE</scope>
    <source>
        <strain evidence="2">An836</strain>
    </source>
</reference>
<dbReference type="AlphaFoldDB" id="A0A938WZG9"/>
<feature type="compositionally biased region" description="Low complexity" evidence="1">
    <location>
        <begin position="9"/>
        <end position="27"/>
    </location>
</feature>
<evidence type="ECO:0000256" key="1">
    <source>
        <dbReference type="SAM" id="MobiDB-lite"/>
    </source>
</evidence>
<gene>
    <name evidence="2" type="ORF">H7U32_09415</name>
</gene>
<dbReference type="GO" id="GO:0015833">
    <property type="term" value="P:peptide transport"/>
    <property type="evidence" value="ECO:0007669"/>
    <property type="project" value="TreeGrafter"/>
</dbReference>
<evidence type="ECO:0000313" key="2">
    <source>
        <dbReference type="EMBL" id="MBM6700492.1"/>
    </source>
</evidence>
<dbReference type="InterPro" id="IPR039424">
    <property type="entry name" value="SBP_5"/>
</dbReference>
<dbReference type="PANTHER" id="PTHR30290">
    <property type="entry name" value="PERIPLASMIC BINDING COMPONENT OF ABC TRANSPORTER"/>
    <property type="match status" value="1"/>
</dbReference>
<evidence type="ECO:0000313" key="3">
    <source>
        <dbReference type="Proteomes" id="UP000718821"/>
    </source>
</evidence>
<dbReference type="Gene3D" id="3.40.190.10">
    <property type="entry name" value="Periplasmic binding protein-like II"/>
    <property type="match status" value="1"/>
</dbReference>
<sequence length="111" mass="11533">MLTAAMLLSGCGSSSGSNGSSASSEGGNVITAYASEPQKTFIPGNINETGGGKPADMMFARLVSFDDNGKASNEIAESVTPNENATEYTIKLKDWKFSNGDPVKAENFTKA</sequence>
<dbReference type="PANTHER" id="PTHR30290:SF83">
    <property type="entry name" value="ABC TRANSPORTER SUBSTRATE-BINDING PROTEIN"/>
    <property type="match status" value="1"/>
</dbReference>
<dbReference type="GO" id="GO:1904680">
    <property type="term" value="F:peptide transmembrane transporter activity"/>
    <property type="evidence" value="ECO:0007669"/>
    <property type="project" value="TreeGrafter"/>
</dbReference>
<reference evidence="2" key="1">
    <citation type="submission" date="2020-08" db="EMBL/GenBank/DDBJ databases">
        <authorList>
            <person name="Cejkova D."/>
            <person name="Kubasova T."/>
            <person name="Jahodarova E."/>
            <person name="Rychlik I."/>
        </authorList>
    </citation>
    <scope>NUCLEOTIDE SEQUENCE</scope>
    <source>
        <strain evidence="2">An836</strain>
    </source>
</reference>
<dbReference type="EMBL" id="JACLYU010000069">
    <property type="protein sequence ID" value="MBM6700492.1"/>
    <property type="molecule type" value="Genomic_DNA"/>
</dbReference>
<comment type="caution">
    <text evidence="2">The sequence shown here is derived from an EMBL/GenBank/DDBJ whole genome shotgun (WGS) entry which is preliminary data.</text>
</comment>
<dbReference type="SUPFAM" id="SSF53850">
    <property type="entry name" value="Periplasmic binding protein-like II"/>
    <property type="match status" value="1"/>
</dbReference>
<name>A0A938WZG9_9BIFI</name>
<proteinExistence type="predicted"/>
<feature type="region of interest" description="Disordered" evidence="1">
    <location>
        <begin position="1"/>
        <end position="27"/>
    </location>
</feature>
<accession>A0A938WZG9</accession>
<keyword evidence="3" id="KW-1185">Reference proteome</keyword>
<organism evidence="2 3">
    <name type="scientific">Bifidobacterium pullorum subsp. saeculare</name>
    <dbReference type="NCBI Taxonomy" id="78257"/>
    <lineage>
        <taxon>Bacteria</taxon>
        <taxon>Bacillati</taxon>
        <taxon>Actinomycetota</taxon>
        <taxon>Actinomycetes</taxon>
        <taxon>Bifidobacteriales</taxon>
        <taxon>Bifidobacteriaceae</taxon>
        <taxon>Bifidobacterium</taxon>
    </lineage>
</organism>
<feature type="non-terminal residue" evidence="2">
    <location>
        <position position="111"/>
    </location>
</feature>